<comment type="similarity">
    <text evidence="1">Belongs to the carbohydrate kinase PfkB family.</text>
</comment>
<organism evidence="5 6">
    <name type="scientific">Amycolatopsis antarctica</name>
    <dbReference type="NCBI Taxonomy" id="1854586"/>
    <lineage>
        <taxon>Bacteria</taxon>
        <taxon>Bacillati</taxon>
        <taxon>Actinomycetota</taxon>
        <taxon>Actinomycetes</taxon>
        <taxon>Pseudonocardiales</taxon>
        <taxon>Pseudonocardiaceae</taxon>
        <taxon>Amycolatopsis</taxon>
    </lineage>
</organism>
<evidence type="ECO:0000259" key="4">
    <source>
        <dbReference type="Pfam" id="PF00294"/>
    </source>
</evidence>
<evidence type="ECO:0000313" key="6">
    <source>
        <dbReference type="Proteomes" id="UP000242444"/>
    </source>
</evidence>
<protein>
    <submittedName>
        <fullName evidence="5">Sugar kinase</fullName>
    </submittedName>
</protein>
<name>A0A263CXE1_9PSEU</name>
<dbReference type="AlphaFoldDB" id="A0A263CXE1"/>
<gene>
    <name evidence="5" type="ORF">CFN78_27210</name>
</gene>
<dbReference type="InterPro" id="IPR029056">
    <property type="entry name" value="Ribokinase-like"/>
</dbReference>
<dbReference type="SUPFAM" id="SSF53613">
    <property type="entry name" value="Ribokinase-like"/>
    <property type="match status" value="1"/>
</dbReference>
<dbReference type="InParanoid" id="A0A263CXE1"/>
<sequence length="346" mass="35159">MTIGAPRVLCIGESMALFVPAGSGQAHEVRDWKRSVGGAESNVACHLASLGVPSGWVSAVGADPFGRALLEEIAAAGVDVGGTIVDPARPTGLYIKESDADGSPVRYYRTGSAASAMGPELLDRLDLTGVEVIHLSGITPALSPSCLELVRAVLTAPREGRCVSFDVNWRPALWAGRDARVLGELAALADLVLVGEDEAEAVLGTRDPARLRALLPGPSAVVVKHGERGATLLEDGGPAVFAPALRVEVVEPVGAGDAFAAGFLAASLRGADPATRLRSGHLQAASTLLTHDDVGVPLPGAVVRGLLDADEHDWAAATLTGSALTGGAIAGVTGAGASERTGMSRT</sequence>
<dbReference type="RefSeq" id="WP_094866023.1">
    <property type="nucleotide sequence ID" value="NZ_NKYE01000025.1"/>
</dbReference>
<dbReference type="CDD" id="cd01166">
    <property type="entry name" value="KdgK"/>
    <property type="match status" value="1"/>
</dbReference>
<dbReference type="InterPro" id="IPR011611">
    <property type="entry name" value="PfkB_dom"/>
</dbReference>
<dbReference type="Gene3D" id="3.40.1190.20">
    <property type="match status" value="1"/>
</dbReference>
<dbReference type="Pfam" id="PF00294">
    <property type="entry name" value="PfkB"/>
    <property type="match status" value="1"/>
</dbReference>
<dbReference type="OrthoDB" id="9808601at2"/>
<evidence type="ECO:0000313" key="5">
    <source>
        <dbReference type="EMBL" id="OZM70087.1"/>
    </source>
</evidence>
<dbReference type="GO" id="GO:0016301">
    <property type="term" value="F:kinase activity"/>
    <property type="evidence" value="ECO:0007669"/>
    <property type="project" value="UniProtKB-KW"/>
</dbReference>
<comment type="caution">
    <text evidence="5">The sequence shown here is derived from an EMBL/GenBank/DDBJ whole genome shotgun (WGS) entry which is preliminary data.</text>
</comment>
<dbReference type="PANTHER" id="PTHR43320">
    <property type="entry name" value="SUGAR KINASE"/>
    <property type="match status" value="1"/>
</dbReference>
<reference evidence="5 6" key="1">
    <citation type="submission" date="2017-07" db="EMBL/GenBank/DDBJ databases">
        <title>Amycolatopsis antarcticus sp. nov., isolated from the surface of an Antarcticus brown macroalga.</title>
        <authorList>
            <person name="Wang J."/>
            <person name="Leiva S."/>
            <person name="Huang J."/>
            <person name="Huang Y."/>
        </authorList>
    </citation>
    <scope>NUCLEOTIDE SEQUENCE [LARGE SCALE GENOMIC DNA]</scope>
    <source>
        <strain evidence="5 6">AU-G6</strain>
    </source>
</reference>
<feature type="domain" description="Carbohydrate kinase PfkB" evidence="4">
    <location>
        <begin position="7"/>
        <end position="291"/>
    </location>
</feature>
<dbReference type="InterPro" id="IPR052700">
    <property type="entry name" value="Carb_kinase_PfkB-like"/>
</dbReference>
<dbReference type="PANTHER" id="PTHR43320:SF2">
    <property type="entry name" value="2-DEHYDRO-3-DEOXYGLUCONOKINASE_2-DEHYDRO-3-DEOXYGALACTONOKINASE"/>
    <property type="match status" value="1"/>
</dbReference>
<accession>A0A263CXE1</accession>
<evidence type="ECO:0000256" key="2">
    <source>
        <dbReference type="ARBA" id="ARBA00022679"/>
    </source>
</evidence>
<keyword evidence="3 5" id="KW-0418">Kinase</keyword>
<evidence type="ECO:0000256" key="1">
    <source>
        <dbReference type="ARBA" id="ARBA00010688"/>
    </source>
</evidence>
<keyword evidence="6" id="KW-1185">Reference proteome</keyword>
<proteinExistence type="inferred from homology"/>
<dbReference type="Proteomes" id="UP000242444">
    <property type="component" value="Unassembled WGS sequence"/>
</dbReference>
<keyword evidence="2" id="KW-0808">Transferase</keyword>
<evidence type="ECO:0000256" key="3">
    <source>
        <dbReference type="ARBA" id="ARBA00022777"/>
    </source>
</evidence>
<dbReference type="EMBL" id="NKYE01000025">
    <property type="protein sequence ID" value="OZM70087.1"/>
    <property type="molecule type" value="Genomic_DNA"/>
</dbReference>